<reference evidence="4 5" key="1">
    <citation type="submission" date="2019-07" db="EMBL/GenBank/DDBJ databases">
        <authorList>
            <person name="Huq M.A."/>
        </authorList>
    </citation>
    <scope>NUCLEOTIDE SEQUENCE [LARGE SCALE GENOMIC DNA]</scope>
    <source>
        <strain evidence="4 5">MAH-3</strain>
    </source>
</reference>
<dbReference type="InterPro" id="IPR032508">
    <property type="entry name" value="FecR_C"/>
</dbReference>
<dbReference type="Gene3D" id="3.55.50.30">
    <property type="match status" value="1"/>
</dbReference>
<dbReference type="Pfam" id="PF04773">
    <property type="entry name" value="FecR"/>
    <property type="match status" value="1"/>
</dbReference>
<keyword evidence="1" id="KW-0472">Membrane</keyword>
<evidence type="ECO:0000313" key="5">
    <source>
        <dbReference type="Proteomes" id="UP000316008"/>
    </source>
</evidence>
<dbReference type="RefSeq" id="WP_144332992.1">
    <property type="nucleotide sequence ID" value="NZ_VLPL01000004.1"/>
</dbReference>
<evidence type="ECO:0000259" key="2">
    <source>
        <dbReference type="Pfam" id="PF04773"/>
    </source>
</evidence>
<comment type="caution">
    <text evidence="4">The sequence shown here is derived from an EMBL/GenBank/DDBJ whole genome shotgun (WGS) entry which is preliminary data.</text>
</comment>
<organism evidence="4 5">
    <name type="scientific">Fluviicola chungangensis</name>
    <dbReference type="NCBI Taxonomy" id="2597671"/>
    <lineage>
        <taxon>Bacteria</taxon>
        <taxon>Pseudomonadati</taxon>
        <taxon>Bacteroidota</taxon>
        <taxon>Flavobacteriia</taxon>
        <taxon>Flavobacteriales</taxon>
        <taxon>Crocinitomicaceae</taxon>
        <taxon>Fluviicola</taxon>
    </lineage>
</organism>
<keyword evidence="1" id="KW-1133">Transmembrane helix</keyword>
<dbReference type="PANTHER" id="PTHR30273:SF2">
    <property type="entry name" value="PROTEIN FECR"/>
    <property type="match status" value="1"/>
</dbReference>
<dbReference type="Gene3D" id="2.60.120.1440">
    <property type="match status" value="1"/>
</dbReference>
<keyword evidence="5" id="KW-1185">Reference proteome</keyword>
<evidence type="ECO:0000259" key="3">
    <source>
        <dbReference type="Pfam" id="PF16344"/>
    </source>
</evidence>
<dbReference type="PANTHER" id="PTHR30273">
    <property type="entry name" value="PERIPLASMIC SIGNAL SENSOR AND SIGMA FACTOR ACTIVATOR FECR-RELATED"/>
    <property type="match status" value="1"/>
</dbReference>
<feature type="domain" description="FecR protein" evidence="2">
    <location>
        <begin position="107"/>
        <end position="198"/>
    </location>
</feature>
<dbReference type="InterPro" id="IPR012373">
    <property type="entry name" value="Ferrdict_sens_TM"/>
</dbReference>
<evidence type="ECO:0000313" key="4">
    <source>
        <dbReference type="EMBL" id="TSJ44879.1"/>
    </source>
</evidence>
<gene>
    <name evidence="4" type="ORF">FO442_09785</name>
</gene>
<sequence>MKTRHDMDALIGKFLTGEASPEEAMFLEDWMDESPGNRTYFDQSAKAFGVVEKAISTDDAWTNVHGKLKQAPARIRSIGWISAIAAVLVISFGALLYVLNTHEQPTVFTAGKAEKNLELNDGTDIRLAAHSSVELSAGYGKKNRTLTLKGSGYFSVKHSKQLPFIIDAGPIHIKDLGTKFDVNTTDDTIYVRVDEGVVVIYDNKGMKLTLQANESAHYVISTGELKLDVLAENLKTQYKTIILDNQRLEDVVELLNKTYKVTIRIDNPALKNCRITTEFLNEDLDTVLMVISQTLEVTILREKANSYLIKGLACIQ</sequence>
<dbReference type="GO" id="GO:0016989">
    <property type="term" value="F:sigma factor antagonist activity"/>
    <property type="evidence" value="ECO:0007669"/>
    <property type="project" value="TreeGrafter"/>
</dbReference>
<feature type="domain" description="Protein FecR C-terminal" evidence="3">
    <location>
        <begin position="241"/>
        <end position="303"/>
    </location>
</feature>
<accession>A0A556MYL9</accession>
<dbReference type="Proteomes" id="UP000316008">
    <property type="component" value="Unassembled WGS sequence"/>
</dbReference>
<dbReference type="PIRSF" id="PIRSF018266">
    <property type="entry name" value="FecR"/>
    <property type="match status" value="1"/>
</dbReference>
<feature type="transmembrane region" description="Helical" evidence="1">
    <location>
        <begin position="77"/>
        <end position="99"/>
    </location>
</feature>
<dbReference type="Pfam" id="PF16344">
    <property type="entry name" value="FecR_C"/>
    <property type="match status" value="1"/>
</dbReference>
<keyword evidence="1" id="KW-0812">Transmembrane</keyword>
<proteinExistence type="predicted"/>
<dbReference type="OrthoDB" id="651134at2"/>
<dbReference type="EMBL" id="VLPL01000004">
    <property type="protein sequence ID" value="TSJ44879.1"/>
    <property type="molecule type" value="Genomic_DNA"/>
</dbReference>
<dbReference type="InterPro" id="IPR006860">
    <property type="entry name" value="FecR"/>
</dbReference>
<name>A0A556MYL9_9FLAO</name>
<protein>
    <submittedName>
        <fullName evidence="4">DUF4974 domain-containing protein</fullName>
    </submittedName>
</protein>
<dbReference type="AlphaFoldDB" id="A0A556MYL9"/>
<evidence type="ECO:0000256" key="1">
    <source>
        <dbReference type="SAM" id="Phobius"/>
    </source>
</evidence>